<dbReference type="InterPro" id="IPR009040">
    <property type="entry name" value="Ferritin-like_diiron"/>
</dbReference>
<evidence type="ECO:0000256" key="4">
    <source>
        <dbReference type="ARBA" id="ARBA00023004"/>
    </source>
</evidence>
<keyword evidence="1 5" id="KW-0409">Iron storage</keyword>
<dbReference type="Proteomes" id="UP000268469">
    <property type="component" value="Unassembled WGS sequence"/>
</dbReference>
<feature type="binding site" evidence="6">
    <location>
        <position position="129"/>
    </location>
    <ligand>
        <name>Fe cation</name>
        <dbReference type="ChEBI" id="CHEBI:24875"/>
        <label>2</label>
    </ligand>
</feature>
<evidence type="ECO:0000256" key="7">
    <source>
        <dbReference type="SAM" id="Coils"/>
    </source>
</evidence>
<dbReference type="EMBL" id="QNBE01000031">
    <property type="protein sequence ID" value="RKX70670.1"/>
    <property type="molecule type" value="Genomic_DNA"/>
</dbReference>
<evidence type="ECO:0000256" key="5">
    <source>
        <dbReference type="PIRNR" id="PIRNR002560"/>
    </source>
</evidence>
<evidence type="ECO:0000259" key="8">
    <source>
        <dbReference type="PROSITE" id="PS50905"/>
    </source>
</evidence>
<feature type="coiled-coil region" evidence="7">
    <location>
        <begin position="82"/>
        <end position="109"/>
    </location>
</feature>
<dbReference type="Gene3D" id="1.20.1260.10">
    <property type="match status" value="1"/>
</dbReference>
<keyword evidence="4 5" id="KW-0408">Iron</keyword>
<feature type="binding site" evidence="6">
    <location>
        <position position="126"/>
    </location>
    <ligand>
        <name>Fe cation</name>
        <dbReference type="ChEBI" id="CHEBI:24875"/>
        <label>2</label>
    </ligand>
</feature>
<dbReference type="InterPro" id="IPR009078">
    <property type="entry name" value="Ferritin-like_SF"/>
</dbReference>
<feature type="domain" description="Ferritin-like diiron" evidence="8">
    <location>
        <begin position="1"/>
        <end position="139"/>
    </location>
</feature>
<keyword evidence="2" id="KW-0349">Heme</keyword>
<dbReference type="PANTHER" id="PTHR30295:SF0">
    <property type="entry name" value="BACTERIOFERRITIN"/>
    <property type="match status" value="1"/>
</dbReference>
<keyword evidence="3 5" id="KW-0479">Metal-binding</keyword>
<name>A0A660SL46_UNCW3</name>
<comment type="function">
    <text evidence="5">Iron-storage protein, whose ferroxidase center binds Fe(2+), oxidizes it using dioxygen to Fe(3+), and participates in the subsequent Fe(3+) oxide mineral core formation within the central cavity of the BFR protein shell.</text>
</comment>
<evidence type="ECO:0000256" key="3">
    <source>
        <dbReference type="ARBA" id="ARBA00022723"/>
    </source>
</evidence>
<dbReference type="EC" id="1.16.3.1" evidence="5"/>
<dbReference type="Pfam" id="PF00210">
    <property type="entry name" value="Ferritin"/>
    <property type="match status" value="1"/>
</dbReference>
<comment type="similarity">
    <text evidence="5">Belongs to the bacterioferritin family.</text>
</comment>
<comment type="catalytic activity">
    <reaction evidence="5">
        <text>4 Fe(2+) + O2 + 4 H(+) = 4 Fe(3+) + 2 H2O</text>
        <dbReference type="Rhea" id="RHEA:11148"/>
        <dbReference type="ChEBI" id="CHEBI:15377"/>
        <dbReference type="ChEBI" id="CHEBI:15378"/>
        <dbReference type="ChEBI" id="CHEBI:15379"/>
        <dbReference type="ChEBI" id="CHEBI:29033"/>
        <dbReference type="ChEBI" id="CHEBI:29034"/>
        <dbReference type="EC" id="1.16.3.1"/>
    </reaction>
</comment>
<dbReference type="PIRSF" id="PIRSF002560">
    <property type="entry name" value="Bacterioferritin"/>
    <property type="match status" value="1"/>
</dbReference>
<evidence type="ECO:0000313" key="9">
    <source>
        <dbReference type="EMBL" id="RKX70670.1"/>
    </source>
</evidence>
<keyword evidence="7" id="KW-0175">Coiled coil</keyword>
<dbReference type="GO" id="GO:0004322">
    <property type="term" value="F:ferroxidase activity"/>
    <property type="evidence" value="ECO:0007669"/>
    <property type="project" value="UniProtKB-EC"/>
</dbReference>
<dbReference type="AlphaFoldDB" id="A0A660SL46"/>
<gene>
    <name evidence="9" type="ORF">DRP53_04245</name>
</gene>
<dbReference type="GO" id="GO:0006826">
    <property type="term" value="P:iron ion transport"/>
    <property type="evidence" value="ECO:0007669"/>
    <property type="project" value="InterPro"/>
</dbReference>
<feature type="binding site" evidence="6">
    <location>
        <position position="50"/>
    </location>
    <ligand>
        <name>Fe cation</name>
        <dbReference type="ChEBI" id="CHEBI:24875"/>
        <label>1</label>
    </ligand>
</feature>
<reference evidence="9 10" key="1">
    <citation type="submission" date="2018-06" db="EMBL/GenBank/DDBJ databases">
        <title>Extensive metabolic versatility and redundancy in microbially diverse, dynamic hydrothermal sediments.</title>
        <authorList>
            <person name="Dombrowski N."/>
            <person name="Teske A."/>
            <person name="Baker B.J."/>
        </authorList>
    </citation>
    <scope>NUCLEOTIDE SEQUENCE [LARGE SCALE GENOMIC DNA]</scope>
    <source>
        <strain evidence="9">B36_G15</strain>
    </source>
</reference>
<organism evidence="9 10">
    <name type="scientific">candidate division WOR-3 bacterium</name>
    <dbReference type="NCBI Taxonomy" id="2052148"/>
    <lineage>
        <taxon>Bacteria</taxon>
        <taxon>Bacteria division WOR-3</taxon>
    </lineage>
</organism>
<dbReference type="GO" id="GO:0006879">
    <property type="term" value="P:intracellular iron ion homeostasis"/>
    <property type="evidence" value="ECO:0007669"/>
    <property type="project" value="UniProtKB-KW"/>
</dbReference>
<proteinExistence type="inferred from homology"/>
<dbReference type="InterPro" id="IPR008331">
    <property type="entry name" value="Ferritin_DPS_dom"/>
</dbReference>
<feature type="binding site" evidence="6">
    <location>
        <position position="126"/>
    </location>
    <ligand>
        <name>Fe cation</name>
        <dbReference type="ChEBI" id="CHEBI:24875"/>
        <label>1</label>
    </ligand>
</feature>
<protein>
    <recommendedName>
        <fullName evidence="5">Bacterioferritin</fullName>
        <ecNumber evidence="5">1.16.3.1</ecNumber>
    </recommendedName>
</protein>
<dbReference type="InterPro" id="IPR012347">
    <property type="entry name" value="Ferritin-like"/>
</dbReference>
<feature type="binding site" evidence="6">
    <location>
        <position position="50"/>
    </location>
    <ligand>
        <name>Fe cation</name>
        <dbReference type="ChEBI" id="CHEBI:24875"/>
        <label>2</label>
    </ligand>
</feature>
<dbReference type="PRINTS" id="PR00601">
    <property type="entry name" value="BACFERRITIN"/>
</dbReference>
<comment type="caution">
    <text evidence="9">The sequence shown here is derived from an EMBL/GenBank/DDBJ whole genome shotgun (WGS) entry which is preliminary data.</text>
</comment>
<dbReference type="PROSITE" id="PS50905">
    <property type="entry name" value="FERRITIN_LIKE"/>
    <property type="match status" value="1"/>
</dbReference>
<feature type="binding site" evidence="6">
    <location>
        <position position="17"/>
    </location>
    <ligand>
        <name>Fe cation</name>
        <dbReference type="ChEBI" id="CHEBI:24875"/>
        <label>1</label>
    </ligand>
</feature>
<feature type="binding site" evidence="6">
    <location>
        <position position="92"/>
    </location>
    <ligand>
        <name>Fe cation</name>
        <dbReference type="ChEBI" id="CHEBI:24875"/>
        <label>2</label>
    </ligand>
</feature>
<dbReference type="SUPFAM" id="SSF47240">
    <property type="entry name" value="Ferritin-like"/>
    <property type="match status" value="1"/>
</dbReference>
<dbReference type="PANTHER" id="PTHR30295">
    <property type="entry name" value="BACTERIOFERRITIN"/>
    <property type="match status" value="1"/>
</dbReference>
<accession>A0A660SL46</accession>
<sequence>MASDKLKEMLNQAIGREIQVSIQYMWQHVLWKGVQGFAVKDELKNIAITEMKHAEAIAERLAYLGGTPTTQPEPITIGDDLKQMLEQDRKDEEDAINLYKRIIEQARKEGDDVTRRLFMSILADEEEHHDTFKGLLEGM</sequence>
<feature type="binding site" evidence="6">
    <location>
        <position position="53"/>
    </location>
    <ligand>
        <name>Fe cation</name>
        <dbReference type="ChEBI" id="CHEBI:24875"/>
        <label>1</label>
    </ligand>
</feature>
<dbReference type="GO" id="GO:0008199">
    <property type="term" value="F:ferric iron binding"/>
    <property type="evidence" value="ECO:0007669"/>
    <property type="project" value="InterPro"/>
</dbReference>
<evidence type="ECO:0000256" key="6">
    <source>
        <dbReference type="PIRSR" id="PIRSR002560-1"/>
    </source>
</evidence>
<dbReference type="GO" id="GO:0005829">
    <property type="term" value="C:cytosol"/>
    <property type="evidence" value="ECO:0007669"/>
    <property type="project" value="TreeGrafter"/>
</dbReference>
<evidence type="ECO:0000256" key="1">
    <source>
        <dbReference type="ARBA" id="ARBA00022434"/>
    </source>
</evidence>
<evidence type="ECO:0000313" key="10">
    <source>
        <dbReference type="Proteomes" id="UP000268469"/>
    </source>
</evidence>
<evidence type="ECO:0000256" key="2">
    <source>
        <dbReference type="ARBA" id="ARBA00022617"/>
    </source>
</evidence>
<dbReference type="GO" id="GO:0020037">
    <property type="term" value="F:heme binding"/>
    <property type="evidence" value="ECO:0007669"/>
    <property type="project" value="TreeGrafter"/>
</dbReference>
<feature type="binding site" description="axial binding residue" evidence="6">
    <location>
        <position position="51"/>
    </location>
    <ligand>
        <name>heme b</name>
        <dbReference type="ChEBI" id="CHEBI:60344"/>
        <note>ligand shared between dimeric partners</note>
    </ligand>
    <ligandPart>
        <name>Fe</name>
        <dbReference type="ChEBI" id="CHEBI:18248"/>
    </ligandPart>
</feature>
<dbReference type="InterPro" id="IPR002024">
    <property type="entry name" value="Bacterioferritin"/>
</dbReference>